<keyword evidence="1" id="KW-0812">Transmembrane</keyword>
<dbReference type="PANTHER" id="PTHR15261:SF4">
    <property type="entry name" value="THROMBOSPONDIN-TYPE LAMININ G DOMAIN AND EAR REPEAT-CONTAINING PROTEIN"/>
    <property type="match status" value="1"/>
</dbReference>
<dbReference type="Proteomes" id="UP000283509">
    <property type="component" value="Unassembled WGS sequence"/>
</dbReference>
<comment type="caution">
    <text evidence="2">The sequence shown here is derived from an EMBL/GenBank/DDBJ whole genome shotgun (WGS) entry which is preliminary data.</text>
</comment>
<dbReference type="OrthoDB" id="7936313at2759"/>
<accession>A0A3R7QYD3</accession>
<protein>
    <submittedName>
        <fullName evidence="2">Polehole-like protein</fullName>
    </submittedName>
</protein>
<keyword evidence="1" id="KW-1133">Transmembrane helix</keyword>
<dbReference type="GO" id="GO:0007165">
    <property type="term" value="P:signal transduction"/>
    <property type="evidence" value="ECO:0007669"/>
    <property type="project" value="TreeGrafter"/>
</dbReference>
<evidence type="ECO:0000256" key="1">
    <source>
        <dbReference type="SAM" id="Phobius"/>
    </source>
</evidence>
<evidence type="ECO:0000313" key="2">
    <source>
        <dbReference type="EMBL" id="ROT83229.1"/>
    </source>
</evidence>
<evidence type="ECO:0000313" key="3">
    <source>
        <dbReference type="Proteomes" id="UP000283509"/>
    </source>
</evidence>
<organism evidence="2 3">
    <name type="scientific">Penaeus vannamei</name>
    <name type="common">Whiteleg shrimp</name>
    <name type="synonym">Litopenaeus vannamei</name>
    <dbReference type="NCBI Taxonomy" id="6689"/>
    <lineage>
        <taxon>Eukaryota</taxon>
        <taxon>Metazoa</taxon>
        <taxon>Ecdysozoa</taxon>
        <taxon>Arthropoda</taxon>
        <taxon>Crustacea</taxon>
        <taxon>Multicrustacea</taxon>
        <taxon>Malacostraca</taxon>
        <taxon>Eumalacostraca</taxon>
        <taxon>Eucarida</taxon>
        <taxon>Decapoda</taxon>
        <taxon>Dendrobranchiata</taxon>
        <taxon>Penaeoidea</taxon>
        <taxon>Penaeidae</taxon>
        <taxon>Penaeus</taxon>
    </lineage>
</organism>
<dbReference type="PANTHER" id="PTHR15261">
    <property type="entry name" value="THROMBOSPONDIN-TYPE LAMININ G DOMAIN AND EAR REPEAT-CONTAINING"/>
    <property type="match status" value="1"/>
</dbReference>
<keyword evidence="1" id="KW-0472">Membrane</keyword>
<sequence>MTPMTQHYRETIGVKSIMWTITAVVLTLLGGMAVGLPEMPSVGDLIDAVGERPFRSLRDLNDYTDSLLDLANHHMAKSFAAETRRYKRALDLTSIKVSGTAGYGTGYSFAMDDLSKFNSTNLVGVTKLTVHNAQNSAYWIMTYDGHHRSHAIVEVDKALSMLKLIAEFQLTEEFSVLGKCAAHVHNGILWVVLTALNNQYVRTLRADLHKSTVEMPQTFEANGLVGGLHMFEDRGSLYMVTGIAGRASGKECEPETSLYKLIGNHFDKQHEVSFTCRNVTSVTGFRKGREYFLIFGMSKAGGSHVYRFTDFHNMYLSQILDETDVTSSAYFYEQQEGKHNILVNNGAETVLYRWEGLSFIRWQRLETQNTVPPITSVASYTFPSLETIIMTARGDSVSFYTDDVFGYFKLSFVMQTNCQSIHNLLMKKLSNTYVIVYICVENQSSRLDSREVIMDEVALDKPKDREDLLLDCLLDLKKDLNARKPTISRLEQAIAEDIVMTNDVSQTWLQTQTFAAGLTVDATTNILQTVTVKGQGTAQQHAETYEEFYSKTEDVEVLIDDLGVSLDDVLYHSTNQVLLGSIGASDVTADKLESNSTKITKLNEMPLLDMSSTFMIDGIDQNIMSTMHIHSMTTDGFSTRELTSSATINNVHTNQFLRKSLASQEVTGNHYYKNININNVHGKQGDGSPLVVNGIDTSKIVTKGNNFTFVDKKTFNSMTVLEDLDVQLLNEVDLSDLSSHLVYTNVYSPQILDGHFSLHDVDVDGNVDVKNINGVDMKQLNTMVVRTTGDFTLSGDVNYQNDFEVAGNMLSPKLNGIVMDNIVDKDTININGNYKFTNANVKSAIHCTNINGINPSVDVVTIDADQTILGGLTFTDDVLVIGTGGVRMLDSVKINNIDPYSLDKLDDNGNLLVEGDVTFNAALHVAEDVNVEVINGLALKGIEDRYWRKSTDQVVDVSPNIVETTFRAAVTARNINSHQMEDFLSVTGPQTISGAYTFQGLVTVDGNLKVTDGKEIDGVDVSSLKENLVTLSDNQDIETQTNFGKLIISGDLMLGGNLNGWNVVTDFVRLDQSLHHTGSLTFSDKTTAQALQLSSANIMVHSLNGLNVEAAKADLVIVNEDASIAGPLKFTSSITATNLEVGGTVDGVDIVDLVDRSLKKNSATPQTVTGSITVVPQNYNGVIRGRKTFTKPVSISGNFNPTTINGFDVAQLSDRILTKSTNQNVASKYTIDGDVTAKNVVAAQIDGVLASNLLLLDETSIVSGTVDFADNLLVADVTSDSGILDGCNLLQLNASTIWRDGNGDVVIPYNMGVKNLLVKGDVIANAAVKAGTGQMDIFHFLDTIVTKSSNQDISGTVEFVTKVSVTDLQATTIDGVDVNILYDDTVMDNEDSVIDCNTDFTRLLMVGNAKVKTSLHGSGAQGVLINNMNVTDVDVHAVHLTGGPYLITGDKTFNSGLNVEKLNIDGSLDGVVVNNLVVLSKYDRRADELVFKAPISIRGDLKVDGLLDNVNLEQLLSDRIKLDTTEALSSSTTFEGMKVEGDLLVEVINGIKVSDIVFKSGRVQQDIEGVKTFSGGLHVVGEMEAPVVNGVNILDLNNNVVRKDRAATISKELVFNKETTSQVDVLVQGNVNGYDLSETDYGASILQGNIKAENDRLTSLNLTLSTTHVDTKLLSCGMYETYNYGDKINEEAILVSGKMTSGTFGATPYVAVRECGNYECQCPSQYAFYEFDDSGSLTRRETDVNAAFLFNSKGYEGTRLLSSCANGGSSTLKILLNNKETSLPQGSTLGNIADAKSFSTKDGTYIVTAGATYDTNTAATTKISVLKLNNNAVTIVWSLDTYYSASTVDLTLGNKGWLLLVANLMASNDTVDPFMAPSQLFLWSAAEEKFNLIQEVMGQHVTSGIFLNSKSTLNERFFVLTQYMAAKSALEKTKFCTKVQVFKFMDSEYVPYESLPTFGAVAQTSLSIGEDLYLAVLSDLTNTLDIYEVLPSEGFHLQQKIPVCNNPLDVKKIDTKEDLLLISCTNPSRMMTIRLNAKGYSYRE</sequence>
<reference evidence="2 3" key="1">
    <citation type="submission" date="2018-04" db="EMBL/GenBank/DDBJ databases">
        <authorList>
            <person name="Zhang X."/>
            <person name="Yuan J."/>
            <person name="Li F."/>
            <person name="Xiang J."/>
        </authorList>
    </citation>
    <scope>NUCLEOTIDE SEQUENCE [LARGE SCALE GENOMIC DNA]</scope>
    <source>
        <tissue evidence="2">Muscle</tissue>
    </source>
</reference>
<keyword evidence="3" id="KW-1185">Reference proteome</keyword>
<reference evidence="2 3" key="2">
    <citation type="submission" date="2019-01" db="EMBL/GenBank/DDBJ databases">
        <title>The decoding of complex shrimp genome reveals the adaptation for benthos swimmer, frequently molting mechanism and breeding impact on genome.</title>
        <authorList>
            <person name="Sun Y."/>
            <person name="Gao Y."/>
            <person name="Yu Y."/>
        </authorList>
    </citation>
    <scope>NUCLEOTIDE SEQUENCE [LARGE SCALE GENOMIC DNA]</scope>
    <source>
        <tissue evidence="2">Muscle</tissue>
    </source>
</reference>
<name>A0A3R7QYD3_PENVA</name>
<dbReference type="EMBL" id="QCYY01000715">
    <property type="protein sequence ID" value="ROT83229.1"/>
    <property type="molecule type" value="Genomic_DNA"/>
</dbReference>
<gene>
    <name evidence="2" type="ORF">C7M84_023591</name>
</gene>
<feature type="transmembrane region" description="Helical" evidence="1">
    <location>
        <begin position="12"/>
        <end position="36"/>
    </location>
</feature>
<proteinExistence type="predicted"/>
<dbReference type="STRING" id="6689.A0A3R7QYD3"/>